<reference evidence="3" key="1">
    <citation type="submission" date="2016-10" db="EMBL/GenBank/DDBJ databases">
        <authorList>
            <person name="Varghese N."/>
            <person name="Submissions S."/>
        </authorList>
    </citation>
    <scope>NUCLEOTIDE SEQUENCE [LARGE SCALE GENOMIC DNA]</scope>
    <source>
        <strain evidence="3">DSM 17875</strain>
    </source>
</reference>
<feature type="signal peptide" evidence="1">
    <location>
        <begin position="1"/>
        <end position="19"/>
    </location>
</feature>
<dbReference type="STRING" id="364197.SAMN05216296_2099"/>
<accession>A0A1H2G7E2</accession>
<organism evidence="2 3">
    <name type="scientific">Pseudomonas pohangensis</name>
    <dbReference type="NCBI Taxonomy" id="364197"/>
    <lineage>
        <taxon>Bacteria</taxon>
        <taxon>Pseudomonadati</taxon>
        <taxon>Pseudomonadota</taxon>
        <taxon>Gammaproteobacteria</taxon>
        <taxon>Pseudomonadales</taxon>
        <taxon>Pseudomonadaceae</taxon>
        <taxon>Pseudomonas</taxon>
    </lineage>
</organism>
<dbReference type="EMBL" id="LT629785">
    <property type="protein sequence ID" value="SDU15567.1"/>
    <property type="molecule type" value="Genomic_DNA"/>
</dbReference>
<dbReference type="AlphaFoldDB" id="A0A1H2G7E2"/>
<dbReference type="Proteomes" id="UP000243232">
    <property type="component" value="Chromosome I"/>
</dbReference>
<keyword evidence="1" id="KW-0732">Signal</keyword>
<sequence length="110" mass="12052">MTSVRLLLLTALLASSASAATFEADKQATLQRQAELDQACEAARTAKLEPLRQQLFNECMSSKKTANSEQDCKRQSAEYNGNRSGAAPMFYDLPACVTAFEFKKANPVNQ</sequence>
<name>A0A1H2G7E2_9PSED</name>
<feature type="chain" id="PRO_5009274587" description="PsiF repeat-containing protein" evidence="1">
    <location>
        <begin position="20"/>
        <end position="110"/>
    </location>
</feature>
<keyword evidence="3" id="KW-1185">Reference proteome</keyword>
<proteinExistence type="predicted"/>
<evidence type="ECO:0000313" key="3">
    <source>
        <dbReference type="Proteomes" id="UP000243232"/>
    </source>
</evidence>
<evidence type="ECO:0008006" key="4">
    <source>
        <dbReference type="Google" id="ProtNLM"/>
    </source>
</evidence>
<evidence type="ECO:0000256" key="1">
    <source>
        <dbReference type="SAM" id="SignalP"/>
    </source>
</evidence>
<dbReference type="RefSeq" id="WP_090194760.1">
    <property type="nucleotide sequence ID" value="NZ_LT629785.1"/>
</dbReference>
<evidence type="ECO:0000313" key="2">
    <source>
        <dbReference type="EMBL" id="SDU15567.1"/>
    </source>
</evidence>
<dbReference type="OrthoDB" id="6228134at2"/>
<gene>
    <name evidence="2" type="ORF">SAMN05216296_2099</name>
</gene>
<protein>
    <recommendedName>
        <fullName evidence="4">PsiF repeat-containing protein</fullName>
    </recommendedName>
</protein>